<organism evidence="3 4">
    <name type="scientific">Hymenoscyphus albidus</name>
    <dbReference type="NCBI Taxonomy" id="595503"/>
    <lineage>
        <taxon>Eukaryota</taxon>
        <taxon>Fungi</taxon>
        <taxon>Dikarya</taxon>
        <taxon>Ascomycota</taxon>
        <taxon>Pezizomycotina</taxon>
        <taxon>Leotiomycetes</taxon>
        <taxon>Helotiales</taxon>
        <taxon>Helotiaceae</taxon>
        <taxon>Hymenoscyphus</taxon>
    </lineage>
</organism>
<evidence type="ECO:0000256" key="1">
    <source>
        <dbReference type="SAM" id="MobiDB-lite"/>
    </source>
</evidence>
<sequence length="131" mass="13507">MYTKTLTLALVASLASFVAAAPANSTGNAAGDGGDLGPCDPSMDFQLGRPGRKPDQGTFLPTDPKIKGGQQDALAPGIIMSHICNMLKDNQRGCLASKAGQEKCDKVKADVTALGTRDQTTADAWNSGLKA</sequence>
<gene>
    <name evidence="3" type="ORF">HYALB_00003330</name>
</gene>
<evidence type="ECO:0000313" key="4">
    <source>
        <dbReference type="Proteomes" id="UP000701801"/>
    </source>
</evidence>
<dbReference type="EMBL" id="CAJVRM010000031">
    <property type="protein sequence ID" value="CAG8971992.1"/>
    <property type="molecule type" value="Genomic_DNA"/>
</dbReference>
<keyword evidence="2" id="KW-0732">Signal</keyword>
<feature type="region of interest" description="Disordered" evidence="1">
    <location>
        <begin position="28"/>
        <end position="71"/>
    </location>
</feature>
<protein>
    <submittedName>
        <fullName evidence="3">Uncharacterized protein</fullName>
    </submittedName>
</protein>
<proteinExistence type="predicted"/>
<accession>A0A9N9LG60</accession>
<name>A0A9N9LG60_9HELO</name>
<reference evidence="3" key="1">
    <citation type="submission" date="2021-07" db="EMBL/GenBank/DDBJ databases">
        <authorList>
            <person name="Durling M."/>
        </authorList>
    </citation>
    <scope>NUCLEOTIDE SEQUENCE</scope>
</reference>
<feature type="chain" id="PRO_5040509290" evidence="2">
    <location>
        <begin position="21"/>
        <end position="131"/>
    </location>
</feature>
<comment type="caution">
    <text evidence="3">The sequence shown here is derived from an EMBL/GenBank/DDBJ whole genome shotgun (WGS) entry which is preliminary data.</text>
</comment>
<dbReference type="OrthoDB" id="2141239at2759"/>
<keyword evidence="4" id="KW-1185">Reference proteome</keyword>
<evidence type="ECO:0000256" key="2">
    <source>
        <dbReference type="SAM" id="SignalP"/>
    </source>
</evidence>
<dbReference type="AlphaFoldDB" id="A0A9N9LG60"/>
<evidence type="ECO:0000313" key="3">
    <source>
        <dbReference type="EMBL" id="CAG8971992.1"/>
    </source>
</evidence>
<feature type="signal peptide" evidence="2">
    <location>
        <begin position="1"/>
        <end position="20"/>
    </location>
</feature>
<dbReference type="Proteomes" id="UP000701801">
    <property type="component" value="Unassembled WGS sequence"/>
</dbReference>